<dbReference type="Gene3D" id="3.30.420.10">
    <property type="entry name" value="Ribonuclease H-like superfamily/Ribonuclease H"/>
    <property type="match status" value="1"/>
</dbReference>
<gene>
    <name evidence="1" type="ORF">VitviT2T_020978</name>
</gene>
<dbReference type="PANTHER" id="PTHR48475">
    <property type="entry name" value="RIBONUCLEASE H"/>
    <property type="match status" value="1"/>
</dbReference>
<proteinExistence type="predicted"/>
<dbReference type="SUPFAM" id="SSF53098">
    <property type="entry name" value="Ribonuclease H-like"/>
    <property type="match status" value="1"/>
</dbReference>
<protein>
    <recommendedName>
        <fullName evidence="3">Integrase catalytic domain-containing protein</fullName>
    </recommendedName>
</protein>
<dbReference type="EMBL" id="CP126661">
    <property type="protein sequence ID" value="WKA02825.1"/>
    <property type="molecule type" value="Genomic_DNA"/>
</dbReference>
<dbReference type="PANTHER" id="PTHR48475:SF1">
    <property type="entry name" value="RNASE H TYPE-1 DOMAIN-CONTAINING PROTEIN"/>
    <property type="match status" value="1"/>
</dbReference>
<keyword evidence="2" id="KW-1185">Reference proteome</keyword>
<evidence type="ECO:0000313" key="1">
    <source>
        <dbReference type="EMBL" id="WKA02825.1"/>
    </source>
</evidence>
<reference evidence="1 2" key="1">
    <citation type="journal article" date="2023" name="Hortic Res">
        <title>The complete reference genome for grapevine (Vitis vinifera L.) genetics and breeding.</title>
        <authorList>
            <person name="Shi X."/>
            <person name="Cao S."/>
            <person name="Wang X."/>
            <person name="Huang S."/>
            <person name="Wang Y."/>
            <person name="Liu Z."/>
            <person name="Liu W."/>
            <person name="Leng X."/>
            <person name="Peng Y."/>
            <person name="Wang N."/>
            <person name="Wang Y."/>
            <person name="Ma Z."/>
            <person name="Xu X."/>
            <person name="Zhang F."/>
            <person name="Xue H."/>
            <person name="Zhong H."/>
            <person name="Wang Y."/>
            <person name="Zhang K."/>
            <person name="Velt A."/>
            <person name="Avia K."/>
            <person name="Holtgrawe D."/>
            <person name="Grimplet J."/>
            <person name="Matus J.T."/>
            <person name="Ware D."/>
            <person name="Wu X."/>
            <person name="Wang H."/>
            <person name="Liu C."/>
            <person name="Fang Y."/>
            <person name="Rustenholz C."/>
            <person name="Cheng Z."/>
            <person name="Xiao H."/>
            <person name="Zhou Y."/>
        </authorList>
    </citation>
    <scope>NUCLEOTIDE SEQUENCE [LARGE SCALE GENOMIC DNA]</scope>
    <source>
        <strain evidence="2">cv. Pinot noir / PN40024</strain>
        <tissue evidence="1">Leaf</tissue>
    </source>
</reference>
<evidence type="ECO:0008006" key="3">
    <source>
        <dbReference type="Google" id="ProtNLM"/>
    </source>
</evidence>
<name>A0ABY9D5L6_VITVI</name>
<evidence type="ECO:0000313" key="2">
    <source>
        <dbReference type="Proteomes" id="UP001227230"/>
    </source>
</evidence>
<organism evidence="1 2">
    <name type="scientific">Vitis vinifera</name>
    <name type="common">Grape</name>
    <dbReference type="NCBI Taxonomy" id="29760"/>
    <lineage>
        <taxon>Eukaryota</taxon>
        <taxon>Viridiplantae</taxon>
        <taxon>Streptophyta</taxon>
        <taxon>Embryophyta</taxon>
        <taxon>Tracheophyta</taxon>
        <taxon>Spermatophyta</taxon>
        <taxon>Magnoliopsida</taxon>
        <taxon>eudicotyledons</taxon>
        <taxon>Gunneridae</taxon>
        <taxon>Pentapetalae</taxon>
        <taxon>rosids</taxon>
        <taxon>Vitales</taxon>
        <taxon>Vitaceae</taxon>
        <taxon>Viteae</taxon>
        <taxon>Vitis</taxon>
    </lineage>
</organism>
<dbReference type="InterPro" id="IPR012337">
    <property type="entry name" value="RNaseH-like_sf"/>
</dbReference>
<sequence length="188" mass="21464">MGNPSIKKSMSNLCERFSFKQHNSSMYNAPANGLAEALNKTFCNLLKKIVDKSKRDWPERVGEALRAYQTTYRTPTQATPYSLVYGVEVVLPLERQIPSLKIAIHEGLTNEDNAKLRLQELETLDEKRLEAQQLLECYQARLSRAFNKKIRLRSFQIGDLVLAIHRPIIITHKTGSKFTSKLDGPYVV</sequence>
<dbReference type="Proteomes" id="UP001227230">
    <property type="component" value="Chromosome 14"/>
</dbReference>
<accession>A0ABY9D5L6</accession>
<dbReference type="InterPro" id="IPR036397">
    <property type="entry name" value="RNaseH_sf"/>
</dbReference>